<keyword evidence="8" id="KW-0732">Signal</keyword>
<evidence type="ECO:0000256" key="3">
    <source>
        <dbReference type="ARBA" id="ARBA00011890"/>
    </source>
</evidence>
<organism evidence="9">
    <name type="scientific">Cacopsylla melanoneura</name>
    <dbReference type="NCBI Taxonomy" id="428564"/>
    <lineage>
        <taxon>Eukaryota</taxon>
        <taxon>Metazoa</taxon>
        <taxon>Ecdysozoa</taxon>
        <taxon>Arthropoda</taxon>
        <taxon>Hexapoda</taxon>
        <taxon>Insecta</taxon>
        <taxon>Pterygota</taxon>
        <taxon>Neoptera</taxon>
        <taxon>Paraneoptera</taxon>
        <taxon>Hemiptera</taxon>
        <taxon>Sternorrhyncha</taxon>
        <taxon>Psylloidea</taxon>
        <taxon>Psyllidae</taxon>
        <taxon>Psyllinae</taxon>
        <taxon>Cacopsylla</taxon>
    </lineage>
</organism>
<evidence type="ECO:0000256" key="4">
    <source>
        <dbReference type="ARBA" id="ARBA00022490"/>
    </source>
</evidence>
<dbReference type="SUPFAM" id="SSF53335">
    <property type="entry name" value="S-adenosyl-L-methionine-dependent methyltransferases"/>
    <property type="match status" value="1"/>
</dbReference>
<evidence type="ECO:0000256" key="1">
    <source>
        <dbReference type="ARBA" id="ARBA00004496"/>
    </source>
</evidence>
<evidence type="ECO:0000256" key="6">
    <source>
        <dbReference type="ARBA" id="ARBA00022679"/>
    </source>
</evidence>
<feature type="signal peptide" evidence="8">
    <location>
        <begin position="1"/>
        <end position="19"/>
    </location>
</feature>
<dbReference type="PROSITE" id="PS01279">
    <property type="entry name" value="PCMT"/>
    <property type="match status" value="1"/>
</dbReference>
<evidence type="ECO:0000256" key="2">
    <source>
        <dbReference type="ARBA" id="ARBA00005369"/>
    </source>
</evidence>
<dbReference type="InterPro" id="IPR000682">
    <property type="entry name" value="PCMT"/>
</dbReference>
<dbReference type="EMBL" id="HBUF01033488">
    <property type="protein sequence ID" value="CAG6615660.1"/>
    <property type="molecule type" value="Transcribed_RNA"/>
</dbReference>
<evidence type="ECO:0000256" key="7">
    <source>
        <dbReference type="ARBA" id="ARBA00022691"/>
    </source>
</evidence>
<comment type="subcellular location">
    <subcellularLocation>
        <location evidence="1">Cytoplasm</location>
    </subcellularLocation>
</comment>
<keyword evidence="5 9" id="KW-0489">Methyltransferase</keyword>
<evidence type="ECO:0000313" key="9">
    <source>
        <dbReference type="EMBL" id="CAG6615660.1"/>
    </source>
</evidence>
<keyword evidence="4" id="KW-0963">Cytoplasm</keyword>
<dbReference type="Gene3D" id="3.40.50.150">
    <property type="entry name" value="Vaccinia Virus protein VP39"/>
    <property type="match status" value="1"/>
</dbReference>
<keyword evidence="7" id="KW-0949">S-adenosyl-L-methionine</keyword>
<proteinExistence type="inferred from homology"/>
<dbReference type="AlphaFoldDB" id="A0A8D8LT17"/>
<dbReference type="PANTHER" id="PTHR11579">
    <property type="entry name" value="PROTEIN-L-ISOASPARTATE O-METHYLTRANSFERASE"/>
    <property type="match status" value="1"/>
</dbReference>
<comment type="similarity">
    <text evidence="2">Belongs to the methyltransferase superfamily. L-isoaspartyl/D-aspartyl protein methyltransferase family.</text>
</comment>
<dbReference type="GO" id="GO:0004719">
    <property type="term" value="F:protein-L-isoaspartate (D-aspartate) O-methyltransferase activity"/>
    <property type="evidence" value="ECO:0007669"/>
    <property type="project" value="UniProtKB-EC"/>
</dbReference>
<sequence>MNPLCHVIWLAGFAHLVAGNFFNNDPAPNCNEGNLDVQVFSGKHHGLLKLGKNPMDYLVDHLNESLDLESQLPFKAMRAVDRGHYTTWRPYANCITNIGYGAHMLSPFQQLMTLDDLAEELTEGKKVLDIGSGNGYFTALLAWCVGKTGKVIGIEHIPQLVQRATHNVVSGNPEFVKDGRIKFVLGDGRKGYADEAPYDIIHVGGSIEDIPEGLMDQLKVGGVMWFTIGNAKAMLTNNRRTESQLAVVKAHKRNEKDWDEEFLGRLQRLAALASVEEQKYHYHPNGFYDEDDDKFDNAMRR</sequence>
<dbReference type="CDD" id="cd02440">
    <property type="entry name" value="AdoMet_MTases"/>
    <property type="match status" value="1"/>
</dbReference>
<dbReference type="GO" id="GO:0032259">
    <property type="term" value="P:methylation"/>
    <property type="evidence" value="ECO:0007669"/>
    <property type="project" value="UniProtKB-KW"/>
</dbReference>
<keyword evidence="6 9" id="KW-0808">Transferase</keyword>
<name>A0A8D8LT17_9HEMI</name>
<evidence type="ECO:0000256" key="5">
    <source>
        <dbReference type="ARBA" id="ARBA00022603"/>
    </source>
</evidence>
<feature type="chain" id="PRO_5034018031" description="protein-L-isoaspartate(D-aspartate) O-methyltransferase" evidence="8">
    <location>
        <begin position="20"/>
        <end position="301"/>
    </location>
</feature>
<dbReference type="EC" id="2.1.1.77" evidence="3"/>
<reference evidence="9" key="1">
    <citation type="submission" date="2021-05" db="EMBL/GenBank/DDBJ databases">
        <authorList>
            <person name="Alioto T."/>
            <person name="Alioto T."/>
            <person name="Gomez Garrido J."/>
        </authorList>
    </citation>
    <scope>NUCLEOTIDE SEQUENCE</scope>
</reference>
<protein>
    <recommendedName>
        <fullName evidence="3">protein-L-isoaspartate(D-aspartate) O-methyltransferase</fullName>
        <ecNumber evidence="3">2.1.1.77</ecNumber>
    </recommendedName>
</protein>
<dbReference type="PANTHER" id="PTHR11579:SF0">
    <property type="entry name" value="PROTEIN-L-ISOASPARTATE(D-ASPARTATE) O-METHYLTRANSFERASE"/>
    <property type="match status" value="1"/>
</dbReference>
<dbReference type="InterPro" id="IPR029063">
    <property type="entry name" value="SAM-dependent_MTases_sf"/>
</dbReference>
<accession>A0A8D8LT17</accession>
<dbReference type="Pfam" id="PF01135">
    <property type="entry name" value="PCMT"/>
    <property type="match status" value="1"/>
</dbReference>
<dbReference type="GO" id="GO:0005737">
    <property type="term" value="C:cytoplasm"/>
    <property type="evidence" value="ECO:0007669"/>
    <property type="project" value="UniProtKB-SubCell"/>
</dbReference>
<evidence type="ECO:0000256" key="8">
    <source>
        <dbReference type="SAM" id="SignalP"/>
    </source>
</evidence>